<feature type="coiled-coil region" evidence="1">
    <location>
        <begin position="43"/>
        <end position="77"/>
    </location>
</feature>
<evidence type="ECO:0000313" key="5">
    <source>
        <dbReference type="EMBL" id="ADC62086.1"/>
    </source>
</evidence>
<dbReference type="NCBIfam" id="TIGR00229">
    <property type="entry name" value="sensory_box"/>
    <property type="match status" value="2"/>
</dbReference>
<reference evidence="5 6" key="1">
    <citation type="journal article" date="2011" name="Stand. Genomic Sci.">
        <title>Complete genome sequence of Allochromatium vinosum DSM 180(T).</title>
        <authorList>
            <person name="Weissgerber T."/>
            <person name="Zigann R."/>
            <person name="Bruce D."/>
            <person name="Chang Y.J."/>
            <person name="Detter J.C."/>
            <person name="Han C."/>
            <person name="Hauser L."/>
            <person name="Jeffries C.D."/>
            <person name="Land M."/>
            <person name="Munk A.C."/>
            <person name="Tapia R."/>
            <person name="Dahl C."/>
        </authorList>
    </citation>
    <scope>NUCLEOTIDE SEQUENCE [LARGE SCALE GENOMIC DNA]</scope>
    <source>
        <strain evidence="6">ATCC 17899 / DSM 180 / NBRC 103801 / NCIMB 10441 / D</strain>
    </source>
</reference>
<feature type="compositionally biased region" description="Basic and acidic residues" evidence="2">
    <location>
        <begin position="1"/>
        <end position="30"/>
    </location>
</feature>
<evidence type="ECO:0000313" key="6">
    <source>
        <dbReference type="Proteomes" id="UP000001441"/>
    </source>
</evidence>
<dbReference type="EMBL" id="CP001896">
    <property type="protein sequence ID" value="ADC62086.1"/>
    <property type="molecule type" value="Genomic_DNA"/>
</dbReference>
<dbReference type="Pfam" id="PF00990">
    <property type="entry name" value="GGDEF"/>
    <property type="match status" value="1"/>
</dbReference>
<feature type="region of interest" description="Disordered" evidence="2">
    <location>
        <begin position="488"/>
        <end position="524"/>
    </location>
</feature>
<dbReference type="GO" id="GO:0006355">
    <property type="term" value="P:regulation of DNA-templated transcription"/>
    <property type="evidence" value="ECO:0007669"/>
    <property type="project" value="InterPro"/>
</dbReference>
<dbReference type="Gene3D" id="3.30.450.20">
    <property type="entry name" value="PAS domain"/>
    <property type="match status" value="2"/>
</dbReference>
<dbReference type="Pfam" id="PF00989">
    <property type="entry name" value="PAS"/>
    <property type="match status" value="1"/>
</dbReference>
<dbReference type="Proteomes" id="UP000001441">
    <property type="component" value="Chromosome"/>
</dbReference>
<dbReference type="KEGG" id="alv:Alvin_1147"/>
<dbReference type="NCBIfam" id="TIGR00254">
    <property type="entry name" value="GGDEF"/>
    <property type="match status" value="1"/>
</dbReference>
<feature type="domain" description="GGDEF" evidence="4">
    <location>
        <begin position="360"/>
        <end position="495"/>
    </location>
</feature>
<accession>D3RSC7</accession>
<feature type="region of interest" description="Disordered" evidence="2">
    <location>
        <begin position="1"/>
        <end position="41"/>
    </location>
</feature>
<dbReference type="InterPro" id="IPR013767">
    <property type="entry name" value="PAS_fold"/>
</dbReference>
<keyword evidence="1" id="KW-0175">Coiled coil</keyword>
<dbReference type="CDD" id="cd01949">
    <property type="entry name" value="GGDEF"/>
    <property type="match status" value="1"/>
</dbReference>
<dbReference type="InterPro" id="IPR001610">
    <property type="entry name" value="PAC"/>
</dbReference>
<dbReference type="AlphaFoldDB" id="D3RSC7"/>
<feature type="domain" description="PAC" evidence="3">
    <location>
        <begin position="276"/>
        <end position="328"/>
    </location>
</feature>
<dbReference type="Pfam" id="PF08447">
    <property type="entry name" value="PAS_3"/>
    <property type="match status" value="1"/>
</dbReference>
<evidence type="ECO:0000259" key="4">
    <source>
        <dbReference type="PROSITE" id="PS50887"/>
    </source>
</evidence>
<dbReference type="STRING" id="572477.Alvin_1147"/>
<evidence type="ECO:0000256" key="2">
    <source>
        <dbReference type="SAM" id="MobiDB-lite"/>
    </source>
</evidence>
<dbReference type="InterPro" id="IPR035965">
    <property type="entry name" value="PAS-like_dom_sf"/>
</dbReference>
<feature type="domain" description="PAC" evidence="3">
    <location>
        <begin position="147"/>
        <end position="199"/>
    </location>
</feature>
<dbReference type="Gene3D" id="3.30.70.270">
    <property type="match status" value="1"/>
</dbReference>
<organism evidence="5 6">
    <name type="scientific">Allochromatium vinosum (strain ATCC 17899 / DSM 180 / NBRC 103801 / NCIMB 10441 / D)</name>
    <name type="common">Chromatium vinosum</name>
    <dbReference type="NCBI Taxonomy" id="572477"/>
    <lineage>
        <taxon>Bacteria</taxon>
        <taxon>Pseudomonadati</taxon>
        <taxon>Pseudomonadota</taxon>
        <taxon>Gammaproteobacteria</taxon>
        <taxon>Chromatiales</taxon>
        <taxon>Chromatiaceae</taxon>
        <taxon>Allochromatium</taxon>
    </lineage>
</organism>
<dbReference type="HOGENOM" id="CLU_000445_11_4_6"/>
<gene>
    <name evidence="5" type="ordered locus">Alvin_1147</name>
</gene>
<dbReference type="PROSITE" id="PS50113">
    <property type="entry name" value="PAC"/>
    <property type="match status" value="2"/>
</dbReference>
<sequence>MTNRMDDWNHDDPEPPTSDLRRRAESRLATEEPLPGDDVPEPAKRLIHELRVHQIELELQNEELRCTQEALERSRTRYFDLYDLAPVGYLTLNEAGLIQEVNLAAARLLDDSREALIDTPLTQVIVPDDQDIYYHFRHQLGSAGEPQSCELRLRRAEARPVWVRLEAGLVPATASDTPPYRIVLIDIDARKRSEQELSEAQSRLHLVAEIGELTFWEWDPNTEEVFFAPEWWRQTGYALGELPLRLKEWARLLHPEDRERILDHLSRFVETPKTLSEIQYRLRCKDGGYRWFMARLTALPTADGPLERVLLVHQDVTQSKLSADQAVHLAQHDHLTGLPSRALLDQLANHMLASARRSGGGLAVLFCDLDRFKAVNDTHGHLVGDHLLRAVARRLRAAFREEDLVARLGGDEFIVVLANIGDAADAALAARNAIEVLTPAYRLDGLELHCLSSIGISLFPQDGQTIEELIRRADLALYQAKRISPGGYHFSTEDSTRGAGGRILSAPPRSTRTPEPPDPAGPPR</sequence>
<dbReference type="InterPro" id="IPR013655">
    <property type="entry name" value="PAS_fold_3"/>
</dbReference>
<dbReference type="InterPro" id="IPR000014">
    <property type="entry name" value="PAS"/>
</dbReference>
<keyword evidence="6" id="KW-1185">Reference proteome</keyword>
<dbReference type="SMART" id="SM00091">
    <property type="entry name" value="PAS"/>
    <property type="match status" value="2"/>
</dbReference>
<dbReference type="PANTHER" id="PTHR44757">
    <property type="entry name" value="DIGUANYLATE CYCLASE DGCP"/>
    <property type="match status" value="1"/>
</dbReference>
<dbReference type="InterPro" id="IPR043128">
    <property type="entry name" value="Rev_trsase/Diguanyl_cyclase"/>
</dbReference>
<dbReference type="CDD" id="cd00130">
    <property type="entry name" value="PAS"/>
    <property type="match status" value="2"/>
</dbReference>
<feature type="compositionally biased region" description="Pro residues" evidence="2">
    <location>
        <begin position="514"/>
        <end position="524"/>
    </location>
</feature>
<dbReference type="SMART" id="SM00267">
    <property type="entry name" value="GGDEF"/>
    <property type="match status" value="1"/>
</dbReference>
<dbReference type="eggNOG" id="COG2202">
    <property type="taxonomic scope" value="Bacteria"/>
</dbReference>
<dbReference type="InterPro" id="IPR029787">
    <property type="entry name" value="Nucleotide_cyclase"/>
</dbReference>
<dbReference type="SMART" id="SM00086">
    <property type="entry name" value="PAC"/>
    <property type="match status" value="2"/>
</dbReference>
<dbReference type="SUPFAM" id="SSF55073">
    <property type="entry name" value="Nucleotide cyclase"/>
    <property type="match status" value="1"/>
</dbReference>
<dbReference type="SUPFAM" id="SSF55785">
    <property type="entry name" value="PYP-like sensor domain (PAS domain)"/>
    <property type="match status" value="2"/>
</dbReference>
<protein>
    <submittedName>
        <fullName evidence="5">Diguanylate cyclase with PAS/PAC sensor</fullName>
    </submittedName>
</protein>
<dbReference type="PANTHER" id="PTHR44757:SF2">
    <property type="entry name" value="BIOFILM ARCHITECTURE MAINTENANCE PROTEIN MBAA"/>
    <property type="match status" value="1"/>
</dbReference>
<evidence type="ECO:0000256" key="1">
    <source>
        <dbReference type="SAM" id="Coils"/>
    </source>
</evidence>
<dbReference type="InterPro" id="IPR000700">
    <property type="entry name" value="PAS-assoc_C"/>
</dbReference>
<dbReference type="eggNOG" id="COG2199">
    <property type="taxonomic scope" value="Bacteria"/>
</dbReference>
<proteinExistence type="predicted"/>
<dbReference type="PROSITE" id="PS50887">
    <property type="entry name" value="GGDEF"/>
    <property type="match status" value="1"/>
</dbReference>
<evidence type="ECO:0000259" key="3">
    <source>
        <dbReference type="PROSITE" id="PS50113"/>
    </source>
</evidence>
<dbReference type="InterPro" id="IPR000160">
    <property type="entry name" value="GGDEF_dom"/>
</dbReference>
<name>D3RSC7_ALLVD</name>
<dbReference type="InterPro" id="IPR052155">
    <property type="entry name" value="Biofilm_reg_signaling"/>
</dbReference>